<keyword evidence="5 9" id="KW-0812">Transmembrane</keyword>
<name>A0AAE6X0V7_9STAP</name>
<sequence length="295" mass="33868">MKSFNARRSNIITLLIFILPCLIPLTTFWIFPMLYSLYISFTDWDFMSEEYNMVALGNYQSILTDEQFYKVLWNTLYFVLGTTIPTLIFGLLFALLVVKKIPLGGIYRTLIFSPWITPMVAVSIVWSWIFEPKVGILNQVLGMMHLAQPGWLQSSQWAMVAVIIVTVWKGIGWAMIFYLDALKKVPKELYQAASIDGTPPFKQLMRITLPMISPTTFFLLIILAIDALQAYDQFQILTQGGPAGSTRTILYMYYQMAFEEYNMGRATALATILVFITAILSAIQFYVSKKWVHYQ</sequence>
<evidence type="ECO:0000313" key="12">
    <source>
        <dbReference type="Proteomes" id="UP000501122"/>
    </source>
</evidence>
<dbReference type="Gene3D" id="1.10.3720.10">
    <property type="entry name" value="MetI-like"/>
    <property type="match status" value="1"/>
</dbReference>
<dbReference type="PROSITE" id="PS50928">
    <property type="entry name" value="ABC_TM1"/>
    <property type="match status" value="1"/>
</dbReference>
<dbReference type="GO" id="GO:0055085">
    <property type="term" value="P:transmembrane transport"/>
    <property type="evidence" value="ECO:0007669"/>
    <property type="project" value="InterPro"/>
</dbReference>
<dbReference type="Proteomes" id="UP000501122">
    <property type="component" value="Chromosome"/>
</dbReference>
<protein>
    <submittedName>
        <fullName evidence="11">ABC transporter permease subunit</fullName>
    </submittedName>
</protein>
<dbReference type="InterPro" id="IPR051393">
    <property type="entry name" value="ABC_transporter_permease"/>
</dbReference>
<keyword evidence="8 9" id="KW-0472">Membrane</keyword>
<gene>
    <name evidence="11" type="ORF">GTN30_03040</name>
</gene>
<evidence type="ECO:0000256" key="7">
    <source>
        <dbReference type="ARBA" id="ARBA00023112"/>
    </source>
</evidence>
<accession>A0AAE6X0V7</accession>
<evidence type="ECO:0000256" key="5">
    <source>
        <dbReference type="ARBA" id="ARBA00022692"/>
    </source>
</evidence>
<evidence type="ECO:0000256" key="1">
    <source>
        <dbReference type="ARBA" id="ARBA00004651"/>
    </source>
</evidence>
<dbReference type="InterPro" id="IPR035906">
    <property type="entry name" value="MetI-like_sf"/>
</dbReference>
<dbReference type="GO" id="GO:0005886">
    <property type="term" value="C:plasma membrane"/>
    <property type="evidence" value="ECO:0007669"/>
    <property type="project" value="UniProtKB-SubCell"/>
</dbReference>
<dbReference type="InterPro" id="IPR000515">
    <property type="entry name" value="MetI-like"/>
</dbReference>
<evidence type="ECO:0000256" key="6">
    <source>
        <dbReference type="ARBA" id="ARBA00022989"/>
    </source>
</evidence>
<feature type="transmembrane region" description="Helical" evidence="9">
    <location>
        <begin position="266"/>
        <end position="287"/>
    </location>
</feature>
<evidence type="ECO:0000256" key="8">
    <source>
        <dbReference type="ARBA" id="ARBA00023136"/>
    </source>
</evidence>
<comment type="similarity">
    <text evidence="9">Belongs to the binding-protein-dependent transport system permease family.</text>
</comment>
<keyword evidence="2 9" id="KW-0813">Transport</keyword>
<dbReference type="SUPFAM" id="SSF160964">
    <property type="entry name" value="MalF N-terminal region-like"/>
    <property type="match status" value="1"/>
</dbReference>
<evidence type="ECO:0000313" key="11">
    <source>
        <dbReference type="EMBL" id="QIH77632.1"/>
    </source>
</evidence>
<feature type="domain" description="ABC transmembrane type-1" evidence="10">
    <location>
        <begin position="72"/>
        <end position="284"/>
    </location>
</feature>
<evidence type="ECO:0000259" key="10">
    <source>
        <dbReference type="PROSITE" id="PS50928"/>
    </source>
</evidence>
<evidence type="ECO:0000256" key="9">
    <source>
        <dbReference type="RuleBase" id="RU363032"/>
    </source>
</evidence>
<keyword evidence="7" id="KW-0406">Ion transport</keyword>
<dbReference type="PANTHER" id="PTHR30193:SF41">
    <property type="entry name" value="DIACETYLCHITOBIOSE UPTAKE SYSTEM PERMEASE PROTEIN NGCF"/>
    <property type="match status" value="1"/>
</dbReference>
<dbReference type="AlphaFoldDB" id="A0AAE6X0V7"/>
<reference evidence="11" key="1">
    <citation type="journal article" date="2020" name="Antimicrob. Agents Chemother.">
        <title>The novel macrolide resistance genes mef(D), msr(F) and msr(H) are present on resistance islands in Macrococcus canis, Macrococcus caseolyticus and Staphylococcus aureus.</title>
        <authorList>
            <person name="Schwendener S."/>
            <person name="Dona V."/>
            <person name="Perreten V."/>
        </authorList>
    </citation>
    <scope>NUCLEOTIDE SEQUENCE</scope>
    <source>
        <strain evidence="11">Epi0076A</strain>
    </source>
</reference>
<dbReference type="CDD" id="cd06261">
    <property type="entry name" value="TM_PBP2"/>
    <property type="match status" value="1"/>
</dbReference>
<keyword evidence="6 9" id="KW-1133">Transmembrane helix</keyword>
<dbReference type="SUPFAM" id="SSF161098">
    <property type="entry name" value="MetI-like"/>
    <property type="match status" value="1"/>
</dbReference>
<dbReference type="Pfam" id="PF00528">
    <property type="entry name" value="BPD_transp_1"/>
    <property type="match status" value="1"/>
</dbReference>
<keyword evidence="7" id="KW-0921">Nickel transport</keyword>
<feature type="transmembrane region" description="Helical" evidence="9">
    <location>
        <begin position="76"/>
        <end position="98"/>
    </location>
</feature>
<dbReference type="PANTHER" id="PTHR30193">
    <property type="entry name" value="ABC TRANSPORTER PERMEASE PROTEIN"/>
    <property type="match status" value="1"/>
</dbReference>
<dbReference type="GO" id="GO:0015675">
    <property type="term" value="P:nickel cation transport"/>
    <property type="evidence" value="ECO:0007669"/>
    <property type="project" value="UniProtKB-KW"/>
</dbReference>
<dbReference type="RefSeq" id="WP_164953102.1">
    <property type="nucleotide sequence ID" value="NZ_CP047363.1"/>
</dbReference>
<feature type="transmembrane region" description="Helical" evidence="9">
    <location>
        <begin position="12"/>
        <end position="38"/>
    </location>
</feature>
<comment type="subcellular location">
    <subcellularLocation>
        <location evidence="1 9">Cell membrane</location>
        <topology evidence="1 9">Multi-pass membrane protein</topology>
    </subcellularLocation>
</comment>
<organism evidence="11 12">
    <name type="scientific">Macrococcoides canis</name>
    <dbReference type="NCBI Taxonomy" id="1855823"/>
    <lineage>
        <taxon>Bacteria</taxon>
        <taxon>Bacillati</taxon>
        <taxon>Bacillota</taxon>
        <taxon>Bacilli</taxon>
        <taxon>Bacillales</taxon>
        <taxon>Staphylococcaceae</taxon>
        <taxon>Macrococcoides</taxon>
    </lineage>
</organism>
<feature type="transmembrane region" description="Helical" evidence="9">
    <location>
        <begin position="157"/>
        <end position="179"/>
    </location>
</feature>
<dbReference type="EMBL" id="CP047363">
    <property type="protein sequence ID" value="QIH77632.1"/>
    <property type="molecule type" value="Genomic_DNA"/>
</dbReference>
<proteinExistence type="inferred from homology"/>
<evidence type="ECO:0000256" key="4">
    <source>
        <dbReference type="ARBA" id="ARBA00022596"/>
    </source>
</evidence>
<keyword evidence="4" id="KW-0533">Nickel</keyword>
<evidence type="ECO:0000256" key="2">
    <source>
        <dbReference type="ARBA" id="ARBA00022448"/>
    </source>
</evidence>
<evidence type="ECO:0000256" key="3">
    <source>
        <dbReference type="ARBA" id="ARBA00022475"/>
    </source>
</evidence>
<feature type="transmembrane region" description="Helical" evidence="9">
    <location>
        <begin position="110"/>
        <end position="129"/>
    </location>
</feature>
<keyword evidence="3" id="KW-1003">Cell membrane</keyword>
<feature type="transmembrane region" description="Helical" evidence="9">
    <location>
        <begin position="207"/>
        <end position="228"/>
    </location>
</feature>